<reference evidence="4 5" key="1">
    <citation type="submission" date="2016-04" db="EMBL/GenBank/DDBJ databases">
        <title>A degradative enzymes factory behind the ericoid mycorrhizal symbiosis.</title>
        <authorList>
            <consortium name="DOE Joint Genome Institute"/>
            <person name="Martino E."/>
            <person name="Morin E."/>
            <person name="Grelet G."/>
            <person name="Kuo A."/>
            <person name="Kohler A."/>
            <person name="Daghino S."/>
            <person name="Barry K."/>
            <person name="Choi C."/>
            <person name="Cichocki N."/>
            <person name="Clum A."/>
            <person name="Copeland A."/>
            <person name="Hainaut M."/>
            <person name="Haridas S."/>
            <person name="Labutti K."/>
            <person name="Lindquist E."/>
            <person name="Lipzen A."/>
            <person name="Khouja H.-R."/>
            <person name="Murat C."/>
            <person name="Ohm R."/>
            <person name="Olson A."/>
            <person name="Spatafora J."/>
            <person name="Veneault-Fourrey C."/>
            <person name="Henrissat B."/>
            <person name="Grigoriev I."/>
            <person name="Martin F."/>
            <person name="Perotto S."/>
        </authorList>
    </citation>
    <scope>NUCLEOTIDE SEQUENCE [LARGE SCALE GENOMIC DNA]</scope>
    <source>
        <strain evidence="4 5">F</strain>
    </source>
</reference>
<feature type="transmembrane region" description="Helical" evidence="3">
    <location>
        <begin position="32"/>
        <end position="50"/>
    </location>
</feature>
<feature type="region of interest" description="Disordered" evidence="2">
    <location>
        <begin position="932"/>
        <end position="970"/>
    </location>
</feature>
<feature type="coiled-coil region" evidence="1">
    <location>
        <begin position="274"/>
        <end position="301"/>
    </location>
</feature>
<dbReference type="Proteomes" id="UP000235786">
    <property type="component" value="Unassembled WGS sequence"/>
</dbReference>
<organism evidence="4 5">
    <name type="scientific">Hyaloscypha variabilis (strain UAMH 11265 / GT02V1 / F)</name>
    <name type="common">Meliniomyces variabilis</name>
    <dbReference type="NCBI Taxonomy" id="1149755"/>
    <lineage>
        <taxon>Eukaryota</taxon>
        <taxon>Fungi</taxon>
        <taxon>Dikarya</taxon>
        <taxon>Ascomycota</taxon>
        <taxon>Pezizomycotina</taxon>
        <taxon>Leotiomycetes</taxon>
        <taxon>Helotiales</taxon>
        <taxon>Hyaloscyphaceae</taxon>
        <taxon>Hyaloscypha</taxon>
        <taxon>Hyaloscypha variabilis</taxon>
    </lineage>
</organism>
<evidence type="ECO:0000313" key="4">
    <source>
        <dbReference type="EMBL" id="PMD30923.1"/>
    </source>
</evidence>
<feature type="coiled-coil region" evidence="1">
    <location>
        <begin position="331"/>
        <end position="414"/>
    </location>
</feature>
<feature type="transmembrane region" description="Helical" evidence="3">
    <location>
        <begin position="175"/>
        <end position="203"/>
    </location>
</feature>
<evidence type="ECO:0000313" key="5">
    <source>
        <dbReference type="Proteomes" id="UP000235786"/>
    </source>
</evidence>
<name>A0A2J6QXD7_HYAVF</name>
<feature type="coiled-coil region" evidence="1">
    <location>
        <begin position="511"/>
        <end position="542"/>
    </location>
</feature>
<gene>
    <name evidence="4" type="ORF">L207DRAFT_537362</name>
</gene>
<keyword evidence="3" id="KW-0472">Membrane</keyword>
<dbReference type="EMBL" id="KZ613964">
    <property type="protein sequence ID" value="PMD30923.1"/>
    <property type="molecule type" value="Genomic_DNA"/>
</dbReference>
<proteinExistence type="predicted"/>
<evidence type="ECO:0000256" key="2">
    <source>
        <dbReference type="SAM" id="MobiDB-lite"/>
    </source>
</evidence>
<feature type="transmembrane region" description="Helical" evidence="3">
    <location>
        <begin position="137"/>
        <end position="163"/>
    </location>
</feature>
<sequence length="1047" mass="119979">MNTIEPPPERFSKAWFENKYASWKAQPRSLKWVQVVILSLVFVVIFKWSWKFVWGLFYYYLAYGKAALQYGVSFEPCARVMRETYPWRVLGNEEYFRRMRCEGNDHGSDRQGNLIPTFSGFIGWLFDPYAFSSWERLVLLGLFSAYLLRPLWNGVVRLIVYLINRLVYVWRYQTWVFSLIPVFIAWAFINWFMALLCASAVYYGPWEAVGRVIGGSTASTASTSFGQDVQSLQTDTASTDVKTCVHVKPCTCFDKMRNDMNVLTFELRSTEDDHSNTEILLSNSEQELERVRTQLDNARQLASSANYLYNPLSQGQVPTLGAFVANTQYDQDHLLADFERTRRRVADLEQDKDKLIQEKNNLISKYNAEFVKYKQQLDYNRGAGDNMILAVSEADALKAKVRTLQRENKALIEAGMQTRQALAKEREVHSEKCQDEAGCQMKISALEYKCKQLLDSHAYNDKIVVDAAIKFGMPKEEAVHIDLMSYLHSVTLEVARLKALGVQGLGATNTIDFTVKQLQEELERMSALKNRMEREVDRLGGNVIGIRNGWDTAKPKFWATEMDTTYEENAHRIFPIYERLCQGIIVLEKAFADANEPAPLWAPEVPRNHQTFGEGFVPTPQNILEANKLANRMITGSEELNQKLTINEVQRLYNRALQLAVRMRDLSPKERLPSGELVVQNPLIRNLLQQSDKVFKDVLIQILDDRRPVRATPTERAPDPRLQKKFEIYIGMQEAIQALTNSIVANSHIPPPWIQNLKQQSKPWSSPDNLALNLMNTEMRALEERIKQLLQCMTELKLPGTLYGTPRIDNASDPEYNARWYELVSSTTYAGLVLSHWQLHLDQKQVEIEDEKTGKKKMVTIPVANIMPLTTKDQYFRDALNRGESDKVKAARELKEGKWPHPDTIQATVFDIPGVGPRIEFKYIDPNAKVEEKKANDSKGNKSFKQDENSNPTDSNGNNDYEKAKKHWETKKQRIQQLKNHILSWGIKGNHQLPNVANALKKNMGTEDVKRANNIMDEQIGKMCGVITQAGRQVPKMMHKGGKMYPG</sequence>
<keyword evidence="3" id="KW-0812">Transmembrane</keyword>
<feature type="compositionally biased region" description="Polar residues" evidence="2">
    <location>
        <begin position="949"/>
        <end position="959"/>
    </location>
</feature>
<keyword evidence="1" id="KW-0175">Coiled coil</keyword>
<dbReference type="AlphaFoldDB" id="A0A2J6QXD7"/>
<evidence type="ECO:0000256" key="1">
    <source>
        <dbReference type="SAM" id="Coils"/>
    </source>
</evidence>
<keyword evidence="3" id="KW-1133">Transmembrane helix</keyword>
<protein>
    <submittedName>
        <fullName evidence="4">Uncharacterized protein</fullName>
    </submittedName>
</protein>
<dbReference type="OrthoDB" id="3513393at2759"/>
<feature type="compositionally biased region" description="Basic and acidic residues" evidence="2">
    <location>
        <begin position="932"/>
        <end position="948"/>
    </location>
</feature>
<evidence type="ECO:0000256" key="3">
    <source>
        <dbReference type="SAM" id="Phobius"/>
    </source>
</evidence>
<accession>A0A2J6QXD7</accession>
<keyword evidence="5" id="KW-1185">Reference proteome</keyword>